<comment type="similarity">
    <text evidence="2 15">Belongs to the glutamate-gated ion channel (TC 1.A.10.1) family.</text>
</comment>
<accession>A0AAW1YF93</accession>
<feature type="disulfide bond" evidence="16">
    <location>
        <begin position="769"/>
        <end position="825"/>
    </location>
</feature>
<evidence type="ECO:0000256" key="3">
    <source>
        <dbReference type="ARBA" id="ARBA00011095"/>
    </source>
</evidence>
<evidence type="ECO:0000313" key="20">
    <source>
        <dbReference type="EMBL" id="KAK9946796.1"/>
    </source>
</evidence>
<comment type="subcellular location">
    <subcellularLocation>
        <location evidence="1">Membrane</location>
        <topology evidence="1">Multi-pass membrane protein</topology>
    </subcellularLocation>
</comment>
<dbReference type="FunFam" id="3.40.50.2300:FF:000081">
    <property type="entry name" value="Glutamate receptor"/>
    <property type="match status" value="1"/>
</dbReference>
<feature type="transmembrane region" description="Helical" evidence="17">
    <location>
        <begin position="843"/>
        <end position="867"/>
    </location>
</feature>
<keyword evidence="4 15" id="KW-0813">Transport</keyword>
<dbReference type="FunFam" id="3.40.190.10:FF:000103">
    <property type="entry name" value="Glutamate receptor"/>
    <property type="match status" value="1"/>
</dbReference>
<dbReference type="CDD" id="cd13686">
    <property type="entry name" value="GluR_Plant"/>
    <property type="match status" value="1"/>
</dbReference>
<evidence type="ECO:0000256" key="14">
    <source>
        <dbReference type="ARBA" id="ARBA00049638"/>
    </source>
</evidence>
<dbReference type="AlphaFoldDB" id="A0AAW1YF93"/>
<evidence type="ECO:0000256" key="8">
    <source>
        <dbReference type="ARBA" id="ARBA00023065"/>
    </source>
</evidence>
<evidence type="ECO:0000256" key="4">
    <source>
        <dbReference type="ARBA" id="ARBA00022448"/>
    </source>
</evidence>
<evidence type="ECO:0000313" key="21">
    <source>
        <dbReference type="Proteomes" id="UP001457282"/>
    </source>
</evidence>
<feature type="transmembrane region" description="Helical" evidence="17">
    <location>
        <begin position="597"/>
        <end position="619"/>
    </location>
</feature>
<keyword evidence="13 15" id="KW-0407">Ion channel</keyword>
<dbReference type="InterPro" id="IPR028082">
    <property type="entry name" value="Peripla_BP_I"/>
</dbReference>
<keyword evidence="9 15" id="KW-0472">Membrane</keyword>
<reference evidence="20 21" key="1">
    <citation type="journal article" date="2023" name="G3 (Bethesda)">
        <title>A chromosome-length genome assembly and annotation of blackberry (Rubus argutus, cv. 'Hillquist').</title>
        <authorList>
            <person name="Bruna T."/>
            <person name="Aryal R."/>
            <person name="Dudchenko O."/>
            <person name="Sargent D.J."/>
            <person name="Mead D."/>
            <person name="Buti M."/>
            <person name="Cavallini A."/>
            <person name="Hytonen T."/>
            <person name="Andres J."/>
            <person name="Pham M."/>
            <person name="Weisz D."/>
            <person name="Mascagni F."/>
            <person name="Usai G."/>
            <person name="Natali L."/>
            <person name="Bassil N."/>
            <person name="Fernandez G.E."/>
            <person name="Lomsadze A."/>
            <person name="Armour M."/>
            <person name="Olukolu B."/>
            <person name="Poorten T."/>
            <person name="Britton C."/>
            <person name="Davik J."/>
            <person name="Ashrafi H."/>
            <person name="Aiden E.L."/>
            <person name="Borodovsky M."/>
            <person name="Worthington M."/>
        </authorList>
    </citation>
    <scope>NUCLEOTIDE SEQUENCE [LARGE SCALE GENOMIC DNA]</scope>
    <source>
        <strain evidence="20">PI 553951</strain>
    </source>
</reference>
<dbReference type="InterPro" id="IPR015683">
    <property type="entry name" value="Ionotropic_Glu_rcpt"/>
</dbReference>
<protein>
    <recommendedName>
        <fullName evidence="15">Glutamate receptor</fullName>
    </recommendedName>
</protein>
<comment type="caution">
    <text evidence="20">The sequence shown here is derived from an EMBL/GenBank/DDBJ whole genome shotgun (WGS) entry which is preliminary data.</text>
</comment>
<dbReference type="GO" id="GO:0016020">
    <property type="term" value="C:membrane"/>
    <property type="evidence" value="ECO:0007669"/>
    <property type="project" value="UniProtKB-SubCell"/>
</dbReference>
<evidence type="ECO:0000256" key="13">
    <source>
        <dbReference type="ARBA" id="ARBA00023303"/>
    </source>
</evidence>
<name>A0AAW1YF93_RUBAR</name>
<dbReference type="InterPro" id="IPR001320">
    <property type="entry name" value="Iontro_rcpt_C"/>
</dbReference>
<feature type="domain" description="Ionotropic glutamate receptor C-terminal" evidence="19">
    <location>
        <begin position="471"/>
        <end position="821"/>
    </location>
</feature>
<evidence type="ECO:0000256" key="15">
    <source>
        <dbReference type="PIRNR" id="PIRNR037090"/>
    </source>
</evidence>
<evidence type="ECO:0000256" key="10">
    <source>
        <dbReference type="ARBA" id="ARBA00023170"/>
    </source>
</evidence>
<dbReference type="GO" id="GO:0015276">
    <property type="term" value="F:ligand-gated monoatomic ion channel activity"/>
    <property type="evidence" value="ECO:0007669"/>
    <property type="project" value="InterPro"/>
</dbReference>
<keyword evidence="6 18" id="KW-0732">Signal</keyword>
<comment type="function">
    <text evidence="14">Glutamate-gated receptor that probably acts as a non-selective cation channel. May be involved in light-signal transduction and calcium homeostasis via the regulation of calcium influx into cells.</text>
</comment>
<dbReference type="PANTHER" id="PTHR34836:SF1">
    <property type="entry name" value="OS09G0428600 PROTEIN"/>
    <property type="match status" value="1"/>
</dbReference>
<evidence type="ECO:0000256" key="16">
    <source>
        <dbReference type="PIRSR" id="PIRSR037090-50"/>
    </source>
</evidence>
<dbReference type="EMBL" id="JBEDUW010000002">
    <property type="protein sequence ID" value="KAK9946796.1"/>
    <property type="molecule type" value="Genomic_DNA"/>
</dbReference>
<evidence type="ECO:0000256" key="17">
    <source>
        <dbReference type="SAM" id="Phobius"/>
    </source>
</evidence>
<organism evidence="20 21">
    <name type="scientific">Rubus argutus</name>
    <name type="common">Southern blackberry</name>
    <dbReference type="NCBI Taxonomy" id="59490"/>
    <lineage>
        <taxon>Eukaryota</taxon>
        <taxon>Viridiplantae</taxon>
        <taxon>Streptophyta</taxon>
        <taxon>Embryophyta</taxon>
        <taxon>Tracheophyta</taxon>
        <taxon>Spermatophyta</taxon>
        <taxon>Magnoliopsida</taxon>
        <taxon>eudicotyledons</taxon>
        <taxon>Gunneridae</taxon>
        <taxon>Pentapetalae</taxon>
        <taxon>rosids</taxon>
        <taxon>fabids</taxon>
        <taxon>Rosales</taxon>
        <taxon>Rosaceae</taxon>
        <taxon>Rosoideae</taxon>
        <taxon>Rosoideae incertae sedis</taxon>
        <taxon>Rubus</taxon>
    </lineage>
</organism>
<evidence type="ECO:0000256" key="5">
    <source>
        <dbReference type="ARBA" id="ARBA00022692"/>
    </source>
</evidence>
<dbReference type="SUPFAM" id="SSF53850">
    <property type="entry name" value="Periplasmic binding protein-like II"/>
    <property type="match status" value="1"/>
</dbReference>
<feature type="signal peptide" evidence="18">
    <location>
        <begin position="1"/>
        <end position="30"/>
    </location>
</feature>
<evidence type="ECO:0000256" key="6">
    <source>
        <dbReference type="ARBA" id="ARBA00022729"/>
    </source>
</evidence>
<gene>
    <name evidence="20" type="ORF">M0R45_012241</name>
</gene>
<evidence type="ECO:0000256" key="1">
    <source>
        <dbReference type="ARBA" id="ARBA00004141"/>
    </source>
</evidence>
<dbReference type="SMART" id="SM00079">
    <property type="entry name" value="PBPe"/>
    <property type="match status" value="1"/>
</dbReference>
<keyword evidence="16" id="KW-1015">Disulfide bond</keyword>
<evidence type="ECO:0000259" key="19">
    <source>
        <dbReference type="SMART" id="SM00079"/>
    </source>
</evidence>
<dbReference type="FunFam" id="3.40.190.10:FF:000217">
    <property type="entry name" value="Glutamate receptor"/>
    <property type="match status" value="1"/>
</dbReference>
<evidence type="ECO:0000256" key="9">
    <source>
        <dbReference type="ARBA" id="ARBA00023136"/>
    </source>
</evidence>
<comment type="subunit">
    <text evidence="3">May form heteromers.</text>
</comment>
<evidence type="ECO:0000256" key="18">
    <source>
        <dbReference type="SAM" id="SignalP"/>
    </source>
</evidence>
<keyword evidence="11" id="KW-0325">Glycoprotein</keyword>
<dbReference type="CDD" id="cd19990">
    <property type="entry name" value="PBP1_GABAb_receptor_plant"/>
    <property type="match status" value="1"/>
</dbReference>
<evidence type="ECO:0000256" key="11">
    <source>
        <dbReference type="ARBA" id="ARBA00023180"/>
    </source>
</evidence>
<keyword evidence="21" id="KW-1185">Reference proteome</keyword>
<dbReference type="PIRSF" id="PIRSF037090">
    <property type="entry name" value="Iontro_Glu-like_rcpt_pln"/>
    <property type="match status" value="1"/>
</dbReference>
<dbReference type="PANTHER" id="PTHR34836">
    <property type="entry name" value="OS06G0188250 PROTEIN"/>
    <property type="match status" value="1"/>
</dbReference>
<keyword evidence="7 17" id="KW-1133">Transmembrane helix</keyword>
<keyword evidence="5 17" id="KW-0812">Transmembrane</keyword>
<evidence type="ECO:0000256" key="12">
    <source>
        <dbReference type="ARBA" id="ARBA00023286"/>
    </source>
</evidence>
<keyword evidence="10 15" id="KW-0675">Receptor</keyword>
<evidence type="ECO:0000256" key="7">
    <source>
        <dbReference type="ARBA" id="ARBA00022989"/>
    </source>
</evidence>
<dbReference type="Gene3D" id="3.40.190.10">
    <property type="entry name" value="Periplasmic binding protein-like II"/>
    <property type="match status" value="2"/>
</dbReference>
<dbReference type="FunFam" id="3.40.50.2300:FF:000310">
    <property type="entry name" value="Glutamate receptor"/>
    <property type="match status" value="1"/>
</dbReference>
<dbReference type="InterPro" id="IPR017103">
    <property type="entry name" value="Iontropic_Glu_rcpt_pln"/>
</dbReference>
<dbReference type="InterPro" id="IPR001828">
    <property type="entry name" value="ANF_lig-bd_rcpt"/>
</dbReference>
<comment type="function">
    <text evidence="15">Glutamate-gated receptor that probably acts as non-selective cation channel.</text>
</comment>
<dbReference type="Proteomes" id="UP001457282">
    <property type="component" value="Unassembled WGS sequence"/>
</dbReference>
<dbReference type="SUPFAM" id="SSF53822">
    <property type="entry name" value="Periplasmic binding protein-like I"/>
    <property type="match status" value="1"/>
</dbReference>
<sequence>MVKKNHSNLKLVISVLIFFPLCSWVSLGLAQNETIIPVNVGVVLDDVEYSLTREIWLSCIKMALSDFYATHADYNTRLVLNTRRCKQSVVSAAAAALDLIKNERVEAIIGPVTSMQTSFVINLGRQAHVPIISFSATSPSLTSLRSPYFFQFTQTDSSQVKAIGAIVKAFGWRQVVPIYIDTEFGEGIIPYLTYALQEVDVRVPYRSVISPSATDDQIVQELSKLMTMETRVFIVHMTTDLSSRLFSKAKEMEMISEGYVWLTTSEILHRLHAQNSTVFNSMQGVLGVQTYVPLTPDLEQLMIRWKQQFQKDNPALLIGAELDIFGLWAYDAAFALAMAIEQVIGTTISFPFLESNVASNSLTDLESFPVSPYGPKLRTALSTTRFVGISGDFSVVGGQRKSSNFRIVNVNGSGARTIGFWTLQNGLVKTLDSSPNSSKISSSKFDLGPIRWPGDSLSVPKGWEIPTNGKKLRIGVPVKADFTEFVKVTKEPNTNTTNVTGFSIDVFKAAVELLPYALPYEFIPFANCNGSSAGTYNQLCYQVYLGNFDAVVGDTTIRADRSLYVDFTMPYSESGVVMVVPVIDIKSKHALAFLKPWTWDLWLTTCFFFFYIGFVVWVLEHRINKDFRGPPSHQIGTGVWFSFSTMVFAHKEKVVSNLARFVMIIWVFVVLILTINYTASLSSLYTAEQLQPTVTDIKDLLRNEDNVGYIKNSFVYDLLKQVGFDDSKLKDFETMEEIDEALSKGSAKGGIAAVVHVTPKMKLFLAKYCSKYTMIGPIFKTDGHAFVFPKRSPLGDDVSQAILNLTGGQRIMDLEKKWFKKEFGCEDSSDATISSNSLGLDSFWVLFLIAGLASILALIIFVASFIYKHNYVLMQPADSEPSTTWRRIRALFKIFNEKDLDCHTFKSSSQQRDAVEDSPNNYFPETNSLFVGEQQTTSIDQVPSDVLVTSITEVVVPSDALVTSTTEVVIAVQDMHRTTSN</sequence>
<keyword evidence="8 15" id="KW-0406">Ion transport</keyword>
<dbReference type="Pfam" id="PF00060">
    <property type="entry name" value="Lig_chan"/>
    <property type="match status" value="1"/>
</dbReference>
<dbReference type="Gene3D" id="3.40.50.2300">
    <property type="match status" value="3"/>
</dbReference>
<keyword evidence="12 15" id="KW-1071">Ligand-gated ion channel</keyword>
<dbReference type="FunFam" id="1.10.287.70:FF:000037">
    <property type="entry name" value="Glutamate receptor"/>
    <property type="match status" value="1"/>
</dbReference>
<dbReference type="InterPro" id="IPR044440">
    <property type="entry name" value="GABAb_receptor_plant_PBP1"/>
</dbReference>
<dbReference type="Pfam" id="PF01094">
    <property type="entry name" value="ANF_receptor"/>
    <property type="match status" value="1"/>
</dbReference>
<proteinExistence type="inferred from homology"/>
<feature type="chain" id="PRO_5043519972" description="Glutamate receptor" evidence="18">
    <location>
        <begin position="31"/>
        <end position="981"/>
    </location>
</feature>
<evidence type="ECO:0000256" key="2">
    <source>
        <dbReference type="ARBA" id="ARBA00008685"/>
    </source>
</evidence>
<feature type="transmembrane region" description="Helical" evidence="17">
    <location>
        <begin position="658"/>
        <end position="679"/>
    </location>
</feature>
<dbReference type="Gene3D" id="1.10.287.70">
    <property type="match status" value="1"/>
</dbReference>